<protein>
    <submittedName>
        <fullName evidence="2">Uncharacterized protein</fullName>
    </submittedName>
</protein>
<feature type="region of interest" description="Disordered" evidence="1">
    <location>
        <begin position="44"/>
        <end position="69"/>
    </location>
</feature>
<sequence>MLFVLITKVQKRLRMAVRLLVILLVLALLVPQIMSWNERYAQMPKEEEPSGEPMRVLHPDEGKIEEEVE</sequence>
<accession>A0A5Q2MZB4</accession>
<keyword evidence="3" id="KW-1185">Reference proteome</keyword>
<gene>
    <name evidence="2" type="ORF">FTV88_0347</name>
</gene>
<organism evidence="2 3">
    <name type="scientific">Heliorestis convoluta</name>
    <dbReference type="NCBI Taxonomy" id="356322"/>
    <lineage>
        <taxon>Bacteria</taxon>
        <taxon>Bacillati</taxon>
        <taxon>Bacillota</taxon>
        <taxon>Clostridia</taxon>
        <taxon>Eubacteriales</taxon>
        <taxon>Heliobacteriaceae</taxon>
        <taxon>Heliorestis</taxon>
    </lineage>
</organism>
<evidence type="ECO:0000313" key="2">
    <source>
        <dbReference type="EMBL" id="QGG46526.1"/>
    </source>
</evidence>
<dbReference type="RefSeq" id="WP_153724085.1">
    <property type="nucleotide sequence ID" value="NZ_CP045875.1"/>
</dbReference>
<dbReference type="AlphaFoldDB" id="A0A5Q2MZB4"/>
<reference evidence="3" key="1">
    <citation type="submission" date="2019-11" db="EMBL/GenBank/DDBJ databases">
        <title>Genome sequence of Heliorestis convoluta strain HH, an alkaliphilic and minimalistic phototrophic bacterium from a soda lake in Egypt.</title>
        <authorList>
            <person name="Dewey E.D."/>
            <person name="Stokes L.M."/>
            <person name="Burchell B.M."/>
            <person name="Shaffer K.N."/>
            <person name="Huntington A.M."/>
            <person name="Baker J.M."/>
            <person name="Nadendla S."/>
            <person name="Giglio M.G."/>
            <person name="Touchman J.W."/>
            <person name="Blankenship R.E."/>
            <person name="Madigan M.T."/>
            <person name="Sattley W.M."/>
        </authorList>
    </citation>
    <scope>NUCLEOTIDE SEQUENCE [LARGE SCALE GENOMIC DNA]</scope>
    <source>
        <strain evidence="3">HH</strain>
    </source>
</reference>
<name>A0A5Q2MZB4_9FIRM</name>
<dbReference type="KEGG" id="hcv:FTV88_0347"/>
<dbReference type="Proteomes" id="UP000366051">
    <property type="component" value="Chromosome"/>
</dbReference>
<dbReference type="OrthoDB" id="2087349at2"/>
<evidence type="ECO:0000256" key="1">
    <source>
        <dbReference type="SAM" id="MobiDB-lite"/>
    </source>
</evidence>
<evidence type="ECO:0000313" key="3">
    <source>
        <dbReference type="Proteomes" id="UP000366051"/>
    </source>
</evidence>
<proteinExistence type="predicted"/>
<dbReference type="EMBL" id="CP045875">
    <property type="protein sequence ID" value="QGG46526.1"/>
    <property type="molecule type" value="Genomic_DNA"/>
</dbReference>